<evidence type="ECO:0000313" key="3">
    <source>
        <dbReference type="WBParaSite" id="BTMF_0001402901-mRNA-1"/>
    </source>
</evidence>
<evidence type="ECO:0000313" key="2">
    <source>
        <dbReference type="Proteomes" id="UP000280834"/>
    </source>
</evidence>
<evidence type="ECO:0000313" key="1">
    <source>
        <dbReference type="EMBL" id="VDO41154.1"/>
    </source>
</evidence>
<dbReference type="EMBL" id="UZAG01018815">
    <property type="protein sequence ID" value="VDO41154.1"/>
    <property type="molecule type" value="Genomic_DNA"/>
</dbReference>
<proteinExistence type="predicted"/>
<sequence length="40" mass="4916">MIHHPTATVIRRNFYDRNYKYHQINKSKLSVYFLLFSKKG</sequence>
<protein>
    <submittedName>
        <fullName evidence="1 3">Uncharacterized protein</fullName>
    </submittedName>
</protein>
<dbReference type="Proteomes" id="UP000280834">
    <property type="component" value="Unassembled WGS sequence"/>
</dbReference>
<gene>
    <name evidence="1" type="ORF">BTMF_LOCUS12025</name>
</gene>
<reference evidence="1 2" key="2">
    <citation type="submission" date="2018-11" db="EMBL/GenBank/DDBJ databases">
        <authorList>
            <consortium name="Pathogen Informatics"/>
        </authorList>
    </citation>
    <scope>NUCLEOTIDE SEQUENCE [LARGE SCALE GENOMIC DNA]</scope>
</reference>
<reference evidence="3" key="1">
    <citation type="submission" date="2017-02" db="UniProtKB">
        <authorList>
            <consortium name="WormBaseParasite"/>
        </authorList>
    </citation>
    <scope>IDENTIFICATION</scope>
</reference>
<organism evidence="3">
    <name type="scientific">Brugia timori</name>
    <dbReference type="NCBI Taxonomy" id="42155"/>
    <lineage>
        <taxon>Eukaryota</taxon>
        <taxon>Metazoa</taxon>
        <taxon>Ecdysozoa</taxon>
        <taxon>Nematoda</taxon>
        <taxon>Chromadorea</taxon>
        <taxon>Rhabditida</taxon>
        <taxon>Spirurina</taxon>
        <taxon>Spiruromorpha</taxon>
        <taxon>Filarioidea</taxon>
        <taxon>Onchocercidae</taxon>
        <taxon>Brugia</taxon>
    </lineage>
</organism>
<accession>A0A0R3R1Y9</accession>
<dbReference type="AlphaFoldDB" id="A0A0R3R1Y9"/>
<name>A0A0R3R1Y9_9BILA</name>
<keyword evidence="2" id="KW-1185">Reference proteome</keyword>
<dbReference type="WBParaSite" id="BTMF_0001402901-mRNA-1">
    <property type="protein sequence ID" value="BTMF_0001402901-mRNA-1"/>
    <property type="gene ID" value="BTMF_0001402901"/>
</dbReference>